<dbReference type="SUPFAM" id="SSF46894">
    <property type="entry name" value="C-terminal effector domain of the bipartite response regulators"/>
    <property type="match status" value="1"/>
</dbReference>
<feature type="domain" description="HTH luxR-type" evidence="4">
    <location>
        <begin position="188"/>
        <end position="253"/>
    </location>
</feature>
<evidence type="ECO:0000259" key="5">
    <source>
        <dbReference type="PROSITE" id="PS50110"/>
    </source>
</evidence>
<dbReference type="SMART" id="SM00421">
    <property type="entry name" value="HTH_LUXR"/>
    <property type="match status" value="1"/>
</dbReference>
<dbReference type="SMART" id="SM00448">
    <property type="entry name" value="REC"/>
    <property type="match status" value="1"/>
</dbReference>
<dbReference type="InterPro" id="IPR011006">
    <property type="entry name" value="CheY-like_superfamily"/>
</dbReference>
<name>A0A844AXE7_9BURK</name>
<evidence type="ECO:0000256" key="3">
    <source>
        <dbReference type="PROSITE-ProRule" id="PRU00169"/>
    </source>
</evidence>
<gene>
    <name evidence="6" type="ORF">GHT07_07195</name>
</gene>
<dbReference type="InterPro" id="IPR051015">
    <property type="entry name" value="EvgA-like"/>
</dbReference>
<dbReference type="InterPro" id="IPR016032">
    <property type="entry name" value="Sig_transdc_resp-reg_C-effctor"/>
</dbReference>
<dbReference type="PANTHER" id="PTHR45566">
    <property type="entry name" value="HTH-TYPE TRANSCRIPTIONAL REGULATOR YHJB-RELATED"/>
    <property type="match status" value="1"/>
</dbReference>
<dbReference type="InterPro" id="IPR058245">
    <property type="entry name" value="NreC/VraR/RcsB-like_REC"/>
</dbReference>
<dbReference type="Gene3D" id="3.40.50.2300">
    <property type="match status" value="1"/>
</dbReference>
<evidence type="ECO:0000313" key="7">
    <source>
        <dbReference type="Proteomes" id="UP000487350"/>
    </source>
</evidence>
<keyword evidence="7" id="KW-1185">Reference proteome</keyword>
<accession>A0A844AXE7</accession>
<evidence type="ECO:0000256" key="2">
    <source>
        <dbReference type="ARBA" id="ARBA00023125"/>
    </source>
</evidence>
<evidence type="ECO:0000256" key="1">
    <source>
        <dbReference type="ARBA" id="ARBA00022553"/>
    </source>
</evidence>
<proteinExistence type="predicted"/>
<dbReference type="SUPFAM" id="SSF52172">
    <property type="entry name" value="CheY-like"/>
    <property type="match status" value="1"/>
</dbReference>
<comment type="caution">
    <text evidence="6">The sequence shown here is derived from an EMBL/GenBank/DDBJ whole genome shotgun (WGS) entry which is preliminary data.</text>
</comment>
<dbReference type="CDD" id="cd17535">
    <property type="entry name" value="REC_NarL-like"/>
    <property type="match status" value="1"/>
</dbReference>
<dbReference type="AlphaFoldDB" id="A0A844AXE7"/>
<dbReference type="PRINTS" id="PR00038">
    <property type="entry name" value="HTHLUXR"/>
</dbReference>
<feature type="modified residue" description="4-aspartylphosphate" evidence="3">
    <location>
        <position position="85"/>
    </location>
</feature>
<sequence>MSRRTDKSGITMLFMKDVAHDTEPRVPVQARLTALIADEHHLVRGGLKLCLKAIEQNVTVLEAETIDSAVETFKTHPEIDLVLLDLSMAGSSDTTALERFTKSCPRACIVAISSVADMKTVQTVLAKGVRGFIPKLAGRTAFINALRLVLDGGIYIPPEAFAAPQASTAAATVATAAAPETPAVSRAEALRGARLTARQIDVLAQLLDGKPNKQICRELNLAMGTVKCHVGAILGALEVNSRAEAIAAANKRGWREWLTPSPAHSRHVA</sequence>
<dbReference type="PANTHER" id="PTHR45566:SF1">
    <property type="entry name" value="HTH-TYPE TRANSCRIPTIONAL REGULATOR YHJB-RELATED"/>
    <property type="match status" value="1"/>
</dbReference>
<dbReference type="OrthoDB" id="3374006at2"/>
<dbReference type="CDD" id="cd06170">
    <property type="entry name" value="LuxR_C_like"/>
    <property type="match status" value="1"/>
</dbReference>
<keyword evidence="1 3" id="KW-0597">Phosphoprotein</keyword>
<dbReference type="PROSITE" id="PS50110">
    <property type="entry name" value="RESPONSE_REGULATORY"/>
    <property type="match status" value="1"/>
</dbReference>
<dbReference type="InterPro" id="IPR001789">
    <property type="entry name" value="Sig_transdc_resp-reg_receiver"/>
</dbReference>
<evidence type="ECO:0000259" key="4">
    <source>
        <dbReference type="PROSITE" id="PS50043"/>
    </source>
</evidence>
<dbReference type="GO" id="GO:0000160">
    <property type="term" value="P:phosphorelay signal transduction system"/>
    <property type="evidence" value="ECO:0007669"/>
    <property type="project" value="InterPro"/>
</dbReference>
<dbReference type="EMBL" id="WJBU01000006">
    <property type="protein sequence ID" value="MRD47058.1"/>
    <property type="molecule type" value="Genomic_DNA"/>
</dbReference>
<feature type="domain" description="Response regulatory" evidence="5">
    <location>
        <begin position="33"/>
        <end position="150"/>
    </location>
</feature>
<reference evidence="6 7" key="1">
    <citation type="submission" date="2019-11" db="EMBL/GenBank/DDBJ databases">
        <title>Caenimonas koreensis gen. nov., sp. nov., isolated from activated sludge.</title>
        <authorList>
            <person name="Seung H.R."/>
        </authorList>
    </citation>
    <scope>NUCLEOTIDE SEQUENCE [LARGE SCALE GENOMIC DNA]</scope>
    <source>
        <strain evidence="6 7">EMB320</strain>
    </source>
</reference>
<dbReference type="Pfam" id="PF00072">
    <property type="entry name" value="Response_reg"/>
    <property type="match status" value="1"/>
</dbReference>
<organism evidence="6 7">
    <name type="scientific">Caenimonas koreensis DSM 17982</name>
    <dbReference type="NCBI Taxonomy" id="1121255"/>
    <lineage>
        <taxon>Bacteria</taxon>
        <taxon>Pseudomonadati</taxon>
        <taxon>Pseudomonadota</taxon>
        <taxon>Betaproteobacteria</taxon>
        <taxon>Burkholderiales</taxon>
        <taxon>Comamonadaceae</taxon>
        <taxon>Caenimonas</taxon>
    </lineage>
</organism>
<dbReference type="PROSITE" id="PS50043">
    <property type="entry name" value="HTH_LUXR_2"/>
    <property type="match status" value="1"/>
</dbReference>
<evidence type="ECO:0000313" key="6">
    <source>
        <dbReference type="EMBL" id="MRD47058.1"/>
    </source>
</evidence>
<dbReference type="Proteomes" id="UP000487350">
    <property type="component" value="Unassembled WGS sequence"/>
</dbReference>
<dbReference type="GO" id="GO:0003677">
    <property type="term" value="F:DNA binding"/>
    <property type="evidence" value="ECO:0007669"/>
    <property type="project" value="UniProtKB-KW"/>
</dbReference>
<keyword evidence="2" id="KW-0238">DNA-binding</keyword>
<dbReference type="InterPro" id="IPR000792">
    <property type="entry name" value="Tscrpt_reg_LuxR_C"/>
</dbReference>
<dbReference type="GO" id="GO:0006355">
    <property type="term" value="P:regulation of DNA-templated transcription"/>
    <property type="evidence" value="ECO:0007669"/>
    <property type="project" value="InterPro"/>
</dbReference>
<protein>
    <submittedName>
        <fullName evidence="6">Response regulator</fullName>
    </submittedName>
</protein>
<dbReference type="Pfam" id="PF00196">
    <property type="entry name" value="GerE"/>
    <property type="match status" value="1"/>
</dbReference>